<proteinExistence type="predicted"/>
<reference evidence="1 2" key="1">
    <citation type="submission" date="2020-08" db="EMBL/GenBank/DDBJ databases">
        <title>Sequencing the genomes of 1000 actinobacteria strains.</title>
        <authorList>
            <person name="Klenk H.-P."/>
        </authorList>
    </citation>
    <scope>NUCLEOTIDE SEQUENCE [LARGE SCALE GENOMIC DNA]</scope>
    <source>
        <strain evidence="1 2">DSM 45809</strain>
    </source>
</reference>
<accession>A0A7W7MBB1</accession>
<evidence type="ECO:0000313" key="2">
    <source>
        <dbReference type="Proteomes" id="UP000546162"/>
    </source>
</evidence>
<comment type="caution">
    <text evidence="1">The sequence shown here is derived from an EMBL/GenBank/DDBJ whole genome shotgun (WGS) entry which is preliminary data.</text>
</comment>
<organism evidence="1 2">
    <name type="scientific">Actinoplanes octamycinicus</name>
    <dbReference type="NCBI Taxonomy" id="135948"/>
    <lineage>
        <taxon>Bacteria</taxon>
        <taxon>Bacillati</taxon>
        <taxon>Actinomycetota</taxon>
        <taxon>Actinomycetes</taxon>
        <taxon>Micromonosporales</taxon>
        <taxon>Micromonosporaceae</taxon>
        <taxon>Actinoplanes</taxon>
    </lineage>
</organism>
<dbReference type="EMBL" id="JACHNB010000001">
    <property type="protein sequence ID" value="MBB4743655.1"/>
    <property type="molecule type" value="Genomic_DNA"/>
</dbReference>
<keyword evidence="2" id="KW-1185">Reference proteome</keyword>
<gene>
    <name evidence="1" type="ORF">BJY16_007114</name>
</gene>
<evidence type="ECO:0000313" key="1">
    <source>
        <dbReference type="EMBL" id="MBB4743655.1"/>
    </source>
</evidence>
<sequence>MYGVVPPAAFIGRLAAVPVATPCIPGLVTSTPVAQGNDTLWLSFAPSVTFTVEVTVPALVGVPEMTPVVALMVRPTGRPVADHANGVVPPVNFIASDSATFDGLDWAPGLVITGAVAACAAGTATNVVSSVATHHATHVVERRPMVDAIGCAEPRARCPT</sequence>
<dbReference type="Proteomes" id="UP000546162">
    <property type="component" value="Unassembled WGS sequence"/>
</dbReference>
<name>A0A7W7MBB1_9ACTN</name>
<dbReference type="AlphaFoldDB" id="A0A7W7MBB1"/>
<protein>
    <submittedName>
        <fullName evidence="1">Uncharacterized protein</fullName>
    </submittedName>
</protein>